<name>A0A512BS48_9HYPH</name>
<accession>A0A512BS48</accession>
<evidence type="ECO:0000256" key="1">
    <source>
        <dbReference type="SAM" id="Phobius"/>
    </source>
</evidence>
<dbReference type="RefSeq" id="WP_114187047.1">
    <property type="nucleotide sequence ID" value="NZ_BJYU01000029.1"/>
</dbReference>
<keyword evidence="3" id="KW-1185">Reference proteome</keyword>
<dbReference type="Proteomes" id="UP000321085">
    <property type="component" value="Unassembled WGS sequence"/>
</dbReference>
<protein>
    <submittedName>
        <fullName evidence="2">Uncharacterized protein</fullName>
    </submittedName>
</protein>
<keyword evidence="1" id="KW-0472">Membrane</keyword>
<reference evidence="2 3" key="1">
    <citation type="submission" date="2019-07" db="EMBL/GenBank/DDBJ databases">
        <title>Whole genome shotgun sequence of Microvirga aerophila NBRC 106136.</title>
        <authorList>
            <person name="Hosoyama A."/>
            <person name="Uohara A."/>
            <person name="Ohji S."/>
            <person name="Ichikawa N."/>
        </authorList>
    </citation>
    <scope>NUCLEOTIDE SEQUENCE [LARGE SCALE GENOMIC DNA]</scope>
    <source>
        <strain evidence="2 3">NBRC 106136</strain>
    </source>
</reference>
<proteinExistence type="predicted"/>
<feature type="transmembrane region" description="Helical" evidence="1">
    <location>
        <begin position="6"/>
        <end position="28"/>
    </location>
</feature>
<evidence type="ECO:0000313" key="2">
    <source>
        <dbReference type="EMBL" id="GEO14761.1"/>
    </source>
</evidence>
<organism evidence="2 3">
    <name type="scientific">Microvirga aerophila</name>
    <dbReference type="NCBI Taxonomy" id="670291"/>
    <lineage>
        <taxon>Bacteria</taxon>
        <taxon>Pseudomonadati</taxon>
        <taxon>Pseudomonadota</taxon>
        <taxon>Alphaproteobacteria</taxon>
        <taxon>Hyphomicrobiales</taxon>
        <taxon>Methylobacteriaceae</taxon>
        <taxon>Microvirga</taxon>
    </lineage>
</organism>
<keyword evidence="1" id="KW-1133">Transmembrane helix</keyword>
<keyword evidence="1" id="KW-0812">Transmembrane</keyword>
<dbReference type="AlphaFoldDB" id="A0A512BS48"/>
<comment type="caution">
    <text evidence="2">The sequence shown here is derived from an EMBL/GenBank/DDBJ whole genome shotgun (WGS) entry which is preliminary data.</text>
</comment>
<feature type="transmembrane region" description="Helical" evidence="1">
    <location>
        <begin position="35"/>
        <end position="56"/>
    </location>
</feature>
<dbReference type="EMBL" id="BJYU01000029">
    <property type="protein sequence ID" value="GEO14761.1"/>
    <property type="molecule type" value="Genomic_DNA"/>
</dbReference>
<evidence type="ECO:0000313" key="3">
    <source>
        <dbReference type="Proteomes" id="UP000321085"/>
    </source>
</evidence>
<sequence>MSYEVAIGPWLALVFVIIAFMLIIYRFVSPQSRELIFGVIVAGMTIEFIVILPIWLVRI</sequence>
<gene>
    <name evidence="2" type="ORF">MAE02_24570</name>
</gene>